<dbReference type="OrthoDB" id="9886055at2"/>
<dbReference type="RefSeq" id="WP_130505329.1">
    <property type="nucleotide sequence ID" value="NZ_SHLC01000001.1"/>
</dbReference>
<proteinExistence type="predicted"/>
<keyword evidence="2" id="KW-1185">Reference proteome</keyword>
<evidence type="ECO:0000313" key="1">
    <source>
        <dbReference type="EMBL" id="RZU64897.1"/>
    </source>
</evidence>
<reference evidence="1 2" key="1">
    <citation type="submission" date="2019-02" db="EMBL/GenBank/DDBJ databases">
        <title>Sequencing the genomes of 1000 actinobacteria strains.</title>
        <authorList>
            <person name="Klenk H.-P."/>
        </authorList>
    </citation>
    <scope>NUCLEOTIDE SEQUENCE [LARGE SCALE GENOMIC DNA]</scope>
    <source>
        <strain evidence="1 2">DSM 18319</strain>
    </source>
</reference>
<dbReference type="AlphaFoldDB" id="A0A4Q8AK73"/>
<accession>A0A4Q8AK73</accession>
<dbReference type="EMBL" id="SHLC01000001">
    <property type="protein sequence ID" value="RZU64897.1"/>
    <property type="molecule type" value="Genomic_DNA"/>
</dbReference>
<name>A0A4Q8AK73_9MICO</name>
<protein>
    <submittedName>
        <fullName evidence="1">Uncharacterized protein</fullName>
    </submittedName>
</protein>
<comment type="caution">
    <text evidence="1">The sequence shown here is derived from an EMBL/GenBank/DDBJ whole genome shotgun (WGS) entry which is preliminary data.</text>
</comment>
<gene>
    <name evidence="1" type="ORF">EV379_1208</name>
</gene>
<evidence type="ECO:0000313" key="2">
    <source>
        <dbReference type="Proteomes" id="UP000291483"/>
    </source>
</evidence>
<sequence>MAHDIENAQERLATLRDAKEKREYEEQVEHAGFDNPDDYDAWQVLEDLRKLTLSERRAAEAAAEPKKANGGLVVSRSLGDGWFTPTVEISGRSIRDQVYSFTRGV</sequence>
<organism evidence="1 2">
    <name type="scientific">Microterricola gilva</name>
    <dbReference type="NCBI Taxonomy" id="393267"/>
    <lineage>
        <taxon>Bacteria</taxon>
        <taxon>Bacillati</taxon>
        <taxon>Actinomycetota</taxon>
        <taxon>Actinomycetes</taxon>
        <taxon>Micrococcales</taxon>
        <taxon>Microbacteriaceae</taxon>
        <taxon>Microterricola</taxon>
    </lineage>
</organism>
<dbReference type="Proteomes" id="UP000291483">
    <property type="component" value="Unassembled WGS sequence"/>
</dbReference>